<comment type="caution">
    <text evidence="1">The sequence shown here is derived from an EMBL/GenBank/DDBJ whole genome shotgun (WGS) entry which is preliminary data.</text>
</comment>
<dbReference type="RefSeq" id="WP_049646834.1">
    <property type="nucleotide sequence ID" value="NZ_CABHYS010000038.1"/>
</dbReference>
<organism evidence="1 2">
    <name type="scientific">Yersinia mollaretii</name>
    <dbReference type="NCBI Taxonomy" id="33060"/>
    <lineage>
        <taxon>Bacteria</taxon>
        <taxon>Pseudomonadati</taxon>
        <taxon>Pseudomonadota</taxon>
        <taxon>Gammaproteobacteria</taxon>
        <taxon>Enterobacterales</taxon>
        <taxon>Yersiniaceae</taxon>
        <taxon>Yersinia</taxon>
    </lineage>
</organism>
<dbReference type="AlphaFoldDB" id="A0AA36PKA8"/>
<name>A0AA36PKA8_YERMO</name>
<sequence length="111" mass="12220">MQTDTHIVDRRMDEIIVNLDFSDMGEDDCLQLAAHCEAARAGLSDCLDFIGDSLHTFADHNVLAFEPTSLYQLGQSLNAISALIPTLNKLEQRVRADILATKSSANTRTGR</sequence>
<proteinExistence type="predicted"/>
<protein>
    <submittedName>
        <fullName evidence="1">Uncharacterized protein</fullName>
    </submittedName>
</protein>
<dbReference type="EMBL" id="CQBM01000001">
    <property type="protein sequence ID" value="CNH28648.1"/>
    <property type="molecule type" value="Genomic_DNA"/>
</dbReference>
<evidence type="ECO:0000313" key="1">
    <source>
        <dbReference type="EMBL" id="CNH28648.1"/>
    </source>
</evidence>
<reference evidence="1 2" key="1">
    <citation type="submission" date="2015-03" db="EMBL/GenBank/DDBJ databases">
        <authorList>
            <consortium name="Pathogen Informatics"/>
            <person name="Murphy D."/>
        </authorList>
    </citation>
    <scope>NUCLEOTIDE SEQUENCE [LARGE SCALE GENOMIC DNA]</scope>
    <source>
        <strain evidence="1 2">FE82747</strain>
    </source>
</reference>
<evidence type="ECO:0000313" key="2">
    <source>
        <dbReference type="Proteomes" id="UP000040841"/>
    </source>
</evidence>
<accession>A0AA36PKA8</accession>
<gene>
    <name evidence="1" type="ORF">ERS008502_00019</name>
</gene>
<dbReference type="Proteomes" id="UP000040841">
    <property type="component" value="Unassembled WGS sequence"/>
</dbReference>